<dbReference type="Pfam" id="PF01998">
    <property type="entry name" value="DUF131"/>
    <property type="match status" value="1"/>
</dbReference>
<dbReference type="HOGENOM" id="CLU_149108_3_1_2"/>
<dbReference type="EMBL" id="CP003378">
    <property type="protein sequence ID" value="AFZ69820.1"/>
    <property type="molecule type" value="Genomic_DNA"/>
</dbReference>
<dbReference type="RefSeq" id="WP_015231718.1">
    <property type="nucleotide sequence ID" value="NC_019791.1"/>
</dbReference>
<dbReference type="Proteomes" id="UP000010469">
    <property type="component" value="Chromosome"/>
</dbReference>
<feature type="transmembrane region" description="Helical" evidence="1">
    <location>
        <begin position="6"/>
        <end position="27"/>
    </location>
</feature>
<dbReference type="KEGG" id="clg:Calag_0027"/>
<protein>
    <submittedName>
        <fullName evidence="2">Putative membrane protein</fullName>
    </submittedName>
</protein>
<evidence type="ECO:0000313" key="3">
    <source>
        <dbReference type="Proteomes" id="UP000010469"/>
    </source>
</evidence>
<reference evidence="3" key="1">
    <citation type="submission" date="2012-03" db="EMBL/GenBank/DDBJ databases">
        <title>Complete genome of Caldisphaera lagunensis DSM 15908.</title>
        <authorList>
            <person name="Lucas S."/>
            <person name="Copeland A."/>
            <person name="Lapidus A."/>
            <person name="Glavina del Rio T."/>
            <person name="Dalin E."/>
            <person name="Tice H."/>
            <person name="Bruce D."/>
            <person name="Goodwin L."/>
            <person name="Pitluck S."/>
            <person name="Peters L."/>
            <person name="Mikhailova N."/>
            <person name="Teshima H."/>
            <person name="Kyrpides N."/>
            <person name="Mavromatis K."/>
            <person name="Ivanova N."/>
            <person name="Brettin T."/>
            <person name="Detter J.C."/>
            <person name="Han C."/>
            <person name="Larimer F."/>
            <person name="Land M."/>
            <person name="Hauser L."/>
            <person name="Markowitz V."/>
            <person name="Cheng J.-F."/>
            <person name="Hugenholtz P."/>
            <person name="Woyke T."/>
            <person name="Wu D."/>
            <person name="Spring S."/>
            <person name="Schroeder M."/>
            <person name="Brambilla E."/>
            <person name="Klenk H.-P."/>
            <person name="Eisen J.A."/>
        </authorList>
    </citation>
    <scope>NUCLEOTIDE SEQUENCE [LARGE SCALE GENOMIC DNA]</scope>
    <source>
        <strain evidence="3">DSM 15908 / JCM 11604 / IC-154</strain>
    </source>
</reference>
<feature type="transmembrane region" description="Helical" evidence="1">
    <location>
        <begin position="61"/>
        <end position="81"/>
    </location>
</feature>
<keyword evidence="1" id="KW-1133">Transmembrane helix</keyword>
<accession>L0A9T6</accession>
<evidence type="ECO:0000256" key="1">
    <source>
        <dbReference type="SAM" id="Phobius"/>
    </source>
</evidence>
<gene>
    <name evidence="2" type="ordered locus">Calag_0027</name>
</gene>
<sequence precursor="true">MANITTWLIIGFTLIVIGMLVIFSGTIYSSIQQNITQKFEVGGIIMIGPIPIIFGNSWKAINIAIILAIVLMILAIALIIINRTFLPKIPS</sequence>
<keyword evidence="3" id="KW-1185">Reference proteome</keyword>
<feature type="transmembrane region" description="Helical" evidence="1">
    <location>
        <begin position="39"/>
        <end position="55"/>
    </location>
</feature>
<name>L0A9T6_CALLD</name>
<proteinExistence type="predicted"/>
<organism evidence="2 3">
    <name type="scientific">Caldisphaera lagunensis (strain DSM 15908 / JCM 11604 / ANMR 0165 / IC-154)</name>
    <dbReference type="NCBI Taxonomy" id="1056495"/>
    <lineage>
        <taxon>Archaea</taxon>
        <taxon>Thermoproteota</taxon>
        <taxon>Thermoprotei</taxon>
        <taxon>Acidilobales</taxon>
        <taxon>Caldisphaeraceae</taxon>
        <taxon>Caldisphaera</taxon>
    </lineage>
</organism>
<evidence type="ECO:0000313" key="2">
    <source>
        <dbReference type="EMBL" id="AFZ69820.1"/>
    </source>
</evidence>
<dbReference type="GeneID" id="14211287"/>
<keyword evidence="1" id="KW-0812">Transmembrane</keyword>
<keyword evidence="1" id="KW-0472">Membrane</keyword>
<dbReference type="AlphaFoldDB" id="L0A9T6"/>
<dbReference type="NCBIfam" id="TIGR00304">
    <property type="entry name" value="TIGR00304 family membrane protein"/>
    <property type="match status" value="1"/>
</dbReference>
<dbReference type="InParanoid" id="L0A9T6"/>
<dbReference type="InterPro" id="IPR002849">
    <property type="entry name" value="DUF131"/>
</dbReference>